<evidence type="ECO:0000313" key="1">
    <source>
        <dbReference type="EMBL" id="MFD1709066.1"/>
    </source>
</evidence>
<comment type="caution">
    <text evidence="1">The sequence shown here is derived from an EMBL/GenBank/DDBJ whole genome shotgun (WGS) entry which is preliminary data.</text>
</comment>
<keyword evidence="2" id="KW-1185">Reference proteome</keyword>
<accession>A0ABW4KNY4</accession>
<name>A0ABW4KNY4_9BURK</name>
<dbReference type="Proteomes" id="UP001597304">
    <property type="component" value="Unassembled WGS sequence"/>
</dbReference>
<reference evidence="2" key="1">
    <citation type="journal article" date="2019" name="Int. J. Syst. Evol. Microbiol.">
        <title>The Global Catalogue of Microorganisms (GCM) 10K type strain sequencing project: providing services to taxonomists for standard genome sequencing and annotation.</title>
        <authorList>
            <consortium name="The Broad Institute Genomics Platform"/>
            <consortium name="The Broad Institute Genome Sequencing Center for Infectious Disease"/>
            <person name="Wu L."/>
            <person name="Ma J."/>
        </authorList>
    </citation>
    <scope>NUCLEOTIDE SEQUENCE [LARGE SCALE GENOMIC DNA]</scope>
    <source>
        <strain evidence="2">LMG 29247</strain>
    </source>
</reference>
<dbReference type="RefSeq" id="WP_147914188.1">
    <property type="nucleotide sequence ID" value="NZ_JBHUEJ010000002.1"/>
</dbReference>
<protein>
    <submittedName>
        <fullName evidence="1">Uncharacterized protein</fullName>
    </submittedName>
</protein>
<organism evidence="1 2">
    <name type="scientific">Ottowia flava</name>
    <dbReference type="NCBI Taxonomy" id="2675430"/>
    <lineage>
        <taxon>Bacteria</taxon>
        <taxon>Pseudomonadati</taxon>
        <taxon>Pseudomonadota</taxon>
        <taxon>Betaproteobacteria</taxon>
        <taxon>Burkholderiales</taxon>
        <taxon>Comamonadaceae</taxon>
        <taxon>Ottowia</taxon>
    </lineage>
</organism>
<gene>
    <name evidence="1" type="ORF">ACFSF0_00445</name>
</gene>
<proteinExistence type="predicted"/>
<dbReference type="EMBL" id="JBHUEJ010000002">
    <property type="protein sequence ID" value="MFD1709066.1"/>
    <property type="molecule type" value="Genomic_DNA"/>
</dbReference>
<sequence length="79" mass="8711">MHTPTPGHRARPITHHSYRATLWPKKVEAADVEEAADKGQLPFVQVQAANADDATLKAGQVSGERVLRIERRDDAREAA</sequence>
<evidence type="ECO:0000313" key="2">
    <source>
        <dbReference type="Proteomes" id="UP001597304"/>
    </source>
</evidence>